<keyword evidence="7" id="KW-0539">Nucleus</keyword>
<evidence type="ECO:0000256" key="3">
    <source>
        <dbReference type="ARBA" id="ARBA00022833"/>
    </source>
</evidence>
<protein>
    <recommendedName>
        <fullName evidence="10">Zn(2)-C6 fungal-type domain-containing protein</fullName>
    </recommendedName>
</protein>
<dbReference type="PROSITE" id="PS00463">
    <property type="entry name" value="ZN2_CY6_FUNGAL_1"/>
    <property type="match status" value="1"/>
</dbReference>
<keyword evidence="5" id="KW-0238">DNA-binding</keyword>
<dbReference type="GO" id="GO:0008270">
    <property type="term" value="F:zinc ion binding"/>
    <property type="evidence" value="ECO:0007669"/>
    <property type="project" value="InterPro"/>
</dbReference>
<dbReference type="InterPro" id="IPR052202">
    <property type="entry name" value="Yeast_MetPath_Reg"/>
</dbReference>
<sequence>MYACDQCHRRKSRCDKVLSACGSCQKAGVACKYVDRTKSHQQLLEGLQRRLKQVEATNRSVAARITAHASPAVQNDKDDSGNRGGSEMAGPNVDLVEGVGERDQREDEVIEEDSFFPARQGIHQRSSRESTGIIPPVSPLTTASHERSTLPSERVAHQVYQDPSYIEHDAFTSFVFDMILAIPTASVHKFNMEALADAVTYQVRAMQQLNEVMRNGGIQALQALLLLCQYRVTNSFQDTSASKYYNFCRPKRLI</sequence>
<proteinExistence type="predicted"/>
<feature type="region of interest" description="Disordered" evidence="9">
    <location>
        <begin position="65"/>
        <end position="149"/>
    </location>
</feature>
<name>A0A5N7C4S3_PETAA</name>
<evidence type="ECO:0000256" key="7">
    <source>
        <dbReference type="ARBA" id="ARBA00023242"/>
    </source>
</evidence>
<dbReference type="EMBL" id="ML735270">
    <property type="protein sequence ID" value="KAE8389062.1"/>
    <property type="molecule type" value="Genomic_DNA"/>
</dbReference>
<dbReference type="GO" id="GO:0043565">
    <property type="term" value="F:sequence-specific DNA binding"/>
    <property type="evidence" value="ECO:0007669"/>
    <property type="project" value="TreeGrafter"/>
</dbReference>
<organism evidence="11">
    <name type="scientific">Petromyces alliaceus</name>
    <name type="common">Aspergillus alliaceus</name>
    <dbReference type="NCBI Taxonomy" id="209559"/>
    <lineage>
        <taxon>Eukaryota</taxon>
        <taxon>Fungi</taxon>
        <taxon>Dikarya</taxon>
        <taxon>Ascomycota</taxon>
        <taxon>Pezizomycotina</taxon>
        <taxon>Eurotiomycetes</taxon>
        <taxon>Eurotiomycetidae</taxon>
        <taxon>Eurotiales</taxon>
        <taxon>Aspergillaceae</taxon>
        <taxon>Aspergillus</taxon>
        <taxon>Aspergillus subgen. Circumdati</taxon>
    </lineage>
</organism>
<evidence type="ECO:0000256" key="1">
    <source>
        <dbReference type="ARBA" id="ARBA00004123"/>
    </source>
</evidence>
<evidence type="ECO:0000259" key="10">
    <source>
        <dbReference type="PROSITE" id="PS50048"/>
    </source>
</evidence>
<evidence type="ECO:0000256" key="6">
    <source>
        <dbReference type="ARBA" id="ARBA00023163"/>
    </source>
</evidence>
<dbReference type="SUPFAM" id="SSF57701">
    <property type="entry name" value="Zn2/Cys6 DNA-binding domain"/>
    <property type="match status" value="1"/>
</dbReference>
<dbReference type="CDD" id="cd00067">
    <property type="entry name" value="GAL4"/>
    <property type="match status" value="1"/>
</dbReference>
<dbReference type="PANTHER" id="PTHR47782">
    <property type="entry name" value="ZN(II)2CYS6 TRANSCRIPTION FACTOR (EUROFUNG)-RELATED"/>
    <property type="match status" value="1"/>
</dbReference>
<keyword evidence="2" id="KW-0479">Metal-binding</keyword>
<evidence type="ECO:0000313" key="11">
    <source>
        <dbReference type="EMBL" id="KAE8389062.1"/>
    </source>
</evidence>
<dbReference type="AlphaFoldDB" id="A0A5N7C4S3"/>
<dbReference type="Proteomes" id="UP000326877">
    <property type="component" value="Unassembled WGS sequence"/>
</dbReference>
<evidence type="ECO:0000256" key="2">
    <source>
        <dbReference type="ARBA" id="ARBA00022723"/>
    </source>
</evidence>
<dbReference type="Gene3D" id="4.10.240.10">
    <property type="entry name" value="Zn(2)-C6 fungal-type DNA-binding domain"/>
    <property type="match status" value="1"/>
</dbReference>
<gene>
    <name evidence="11" type="ORF">BDV23DRAFT_173375</name>
</gene>
<dbReference type="GO" id="GO:0005634">
    <property type="term" value="C:nucleus"/>
    <property type="evidence" value="ECO:0007669"/>
    <property type="project" value="UniProtKB-SubCell"/>
</dbReference>
<dbReference type="InterPro" id="IPR036864">
    <property type="entry name" value="Zn2-C6_fun-type_DNA-bd_sf"/>
</dbReference>
<keyword evidence="3" id="KW-0862">Zinc</keyword>
<dbReference type="GO" id="GO:0000981">
    <property type="term" value="F:DNA-binding transcription factor activity, RNA polymerase II-specific"/>
    <property type="evidence" value="ECO:0007669"/>
    <property type="project" value="InterPro"/>
</dbReference>
<keyword evidence="4" id="KW-0805">Transcription regulation</keyword>
<dbReference type="GO" id="GO:0045944">
    <property type="term" value="P:positive regulation of transcription by RNA polymerase II"/>
    <property type="evidence" value="ECO:0007669"/>
    <property type="project" value="TreeGrafter"/>
</dbReference>
<feature type="coiled-coil region" evidence="8">
    <location>
        <begin position="37"/>
        <end position="64"/>
    </location>
</feature>
<feature type="domain" description="Zn(2)-C6 fungal-type" evidence="10">
    <location>
        <begin position="3"/>
        <end position="33"/>
    </location>
</feature>
<dbReference type="PANTHER" id="PTHR47782:SF12">
    <property type="entry name" value="ZN(II)2CYS6 TRANSCRIPTION FACTOR (EUROFUNG)"/>
    <property type="match status" value="1"/>
</dbReference>
<reference evidence="11" key="1">
    <citation type="submission" date="2019-04" db="EMBL/GenBank/DDBJ databases">
        <title>Friends and foes A comparative genomics studyof 23 Aspergillus species from section Flavi.</title>
        <authorList>
            <consortium name="DOE Joint Genome Institute"/>
            <person name="Kjaerbolling I."/>
            <person name="Vesth T."/>
            <person name="Frisvad J.C."/>
            <person name="Nybo J.L."/>
            <person name="Theobald S."/>
            <person name="Kildgaard S."/>
            <person name="Isbrandt T."/>
            <person name="Kuo A."/>
            <person name="Sato A."/>
            <person name="Lyhne E.K."/>
            <person name="Kogle M.E."/>
            <person name="Wiebenga A."/>
            <person name="Kun R.S."/>
            <person name="Lubbers R.J."/>
            <person name="Makela M.R."/>
            <person name="Barry K."/>
            <person name="Chovatia M."/>
            <person name="Clum A."/>
            <person name="Daum C."/>
            <person name="Haridas S."/>
            <person name="He G."/>
            <person name="LaButti K."/>
            <person name="Lipzen A."/>
            <person name="Mondo S."/>
            <person name="Riley R."/>
            <person name="Salamov A."/>
            <person name="Simmons B.A."/>
            <person name="Magnuson J.K."/>
            <person name="Henrissat B."/>
            <person name="Mortensen U.H."/>
            <person name="Larsen T.O."/>
            <person name="Devries R.P."/>
            <person name="Grigoriev I.V."/>
            <person name="Machida M."/>
            <person name="Baker S.E."/>
            <person name="Andersen M.R."/>
        </authorList>
    </citation>
    <scope>NUCLEOTIDE SEQUENCE [LARGE SCALE GENOMIC DNA]</scope>
    <source>
        <strain evidence="11">IBT 14317</strain>
    </source>
</reference>
<accession>A0A5N7C4S3</accession>
<evidence type="ECO:0000256" key="5">
    <source>
        <dbReference type="ARBA" id="ARBA00023125"/>
    </source>
</evidence>
<keyword evidence="8" id="KW-0175">Coiled coil</keyword>
<evidence type="ECO:0000256" key="8">
    <source>
        <dbReference type="SAM" id="Coils"/>
    </source>
</evidence>
<dbReference type="InterPro" id="IPR001138">
    <property type="entry name" value="Zn2Cys6_DnaBD"/>
</dbReference>
<dbReference type="OrthoDB" id="189997at2759"/>
<evidence type="ECO:0000256" key="9">
    <source>
        <dbReference type="SAM" id="MobiDB-lite"/>
    </source>
</evidence>
<dbReference type="Pfam" id="PF00172">
    <property type="entry name" value="Zn_clus"/>
    <property type="match status" value="1"/>
</dbReference>
<evidence type="ECO:0000256" key="4">
    <source>
        <dbReference type="ARBA" id="ARBA00023015"/>
    </source>
</evidence>
<comment type="subcellular location">
    <subcellularLocation>
        <location evidence="1">Nucleus</location>
    </subcellularLocation>
</comment>
<keyword evidence="6" id="KW-0804">Transcription</keyword>
<dbReference type="SMART" id="SM00066">
    <property type="entry name" value="GAL4"/>
    <property type="match status" value="1"/>
</dbReference>
<dbReference type="PROSITE" id="PS50048">
    <property type="entry name" value="ZN2_CY6_FUNGAL_2"/>
    <property type="match status" value="1"/>
</dbReference>